<comment type="caution">
    <text evidence="1">The sequence shown here is derived from an EMBL/GenBank/DDBJ whole genome shotgun (WGS) entry which is preliminary data.</text>
</comment>
<name>A0A4Y2LNX6_ARAVE</name>
<dbReference type="AlphaFoldDB" id="A0A4Y2LNX6"/>
<keyword evidence="2" id="KW-1185">Reference proteome</keyword>
<dbReference type="Proteomes" id="UP000499080">
    <property type="component" value="Unassembled WGS sequence"/>
</dbReference>
<proteinExistence type="predicted"/>
<dbReference type="OrthoDB" id="6433583at2759"/>
<evidence type="ECO:0000313" key="2">
    <source>
        <dbReference type="Proteomes" id="UP000499080"/>
    </source>
</evidence>
<dbReference type="EMBL" id="BGPR01006112">
    <property type="protein sequence ID" value="GBN16159.1"/>
    <property type="molecule type" value="Genomic_DNA"/>
</dbReference>
<evidence type="ECO:0000313" key="1">
    <source>
        <dbReference type="EMBL" id="GBN16159.1"/>
    </source>
</evidence>
<accession>A0A4Y2LNX6</accession>
<dbReference type="PANTHER" id="PTHR38681">
    <property type="entry name" value="RETROVIRUS-RELATED POL POLYPROTEIN FROM TRANSPOSON 412-LIKE PROTEIN-RELATED"/>
    <property type="match status" value="1"/>
</dbReference>
<protein>
    <submittedName>
        <fullName evidence="1">Uncharacterized protein</fullName>
    </submittedName>
</protein>
<sequence>MKHIKLLDTRRLPSQKIFTHRDLLTCTHVFIRIDRVRKPLEPPYNGPFPVVKKHDKYFTVIIKSKDINISVDRLQPAYLLLAEKDAPHHNKFDTAPTFPNENVTKHQETEKQQSDLLDKYAQKQTTRSGRRVRFPACHKDELHTIHYCSLSYV</sequence>
<dbReference type="PANTHER" id="PTHR38681:SF1">
    <property type="entry name" value="RETROVIRUS-RELATED POL POLYPROTEIN FROM TRANSPOSON 412-LIKE PROTEIN"/>
    <property type="match status" value="1"/>
</dbReference>
<reference evidence="1 2" key="1">
    <citation type="journal article" date="2019" name="Sci. Rep.">
        <title>Orb-weaving spider Araneus ventricosus genome elucidates the spidroin gene catalogue.</title>
        <authorList>
            <person name="Kono N."/>
            <person name="Nakamura H."/>
            <person name="Ohtoshi R."/>
            <person name="Moran D.A.P."/>
            <person name="Shinohara A."/>
            <person name="Yoshida Y."/>
            <person name="Fujiwara M."/>
            <person name="Mori M."/>
            <person name="Tomita M."/>
            <person name="Arakawa K."/>
        </authorList>
    </citation>
    <scope>NUCLEOTIDE SEQUENCE [LARGE SCALE GENOMIC DNA]</scope>
</reference>
<organism evidence="1 2">
    <name type="scientific">Araneus ventricosus</name>
    <name type="common">Orbweaver spider</name>
    <name type="synonym">Epeira ventricosa</name>
    <dbReference type="NCBI Taxonomy" id="182803"/>
    <lineage>
        <taxon>Eukaryota</taxon>
        <taxon>Metazoa</taxon>
        <taxon>Ecdysozoa</taxon>
        <taxon>Arthropoda</taxon>
        <taxon>Chelicerata</taxon>
        <taxon>Arachnida</taxon>
        <taxon>Araneae</taxon>
        <taxon>Araneomorphae</taxon>
        <taxon>Entelegynae</taxon>
        <taxon>Araneoidea</taxon>
        <taxon>Araneidae</taxon>
        <taxon>Araneus</taxon>
    </lineage>
</organism>
<gene>
    <name evidence="1" type="ORF">AVEN_64724_1</name>
</gene>